<sequence length="1783" mass="202788">MDESSTFVNSTNPNLENSVFHLLDSLNDKDEQVKVMAEASLIKISDKKPDEVILFVCDYKKKNPKLPDPIIAVILRVIEHITLAKIRLLENETIISCIKYTISELIRHNEPTPLIQKPCKEILTLIGALHCKLVMDELVALIQPHQIGHFMVLETLGQLARSNLEESVAYIKPILGTAIPMLTLIKQDYQKQSYANAFQQFCDAIIEYQSTVERGSSDSVLSNEPDLVETASTCETVSLNDSSENIESDVKISNGDRDKITKAQLDISAEIGITYDVMMQQWLNTRDSKLCSEFLNVLSYMYPLLPTVKILDNTNKIIHTLLMMYKRSLDRASISIFLSSVIQTTQKMDPKLLDSQANSIIATLFDLICTNPDFEKPVAVRSHNEVLRCYDLLATNYGEKVMEIISTRFKSNDDREKVKALMLLTHLTNTKDEVVKTRLSEFLLILRQMALNERQFKMKGIILRAIVAFAQKGFIMHRIFIKFIVHHCCHMTKVQPDQGTSEEANEFVRACNNTLIILSRTSDPSMDNLLKTELLQMYLQYEYTDACTTLAKCLASLFQKNPEMNVDDHDNNDNEDENLKALDDTSSVGVVNLPSAESIFVRSLVLLATFDNRERLQSVLKFLYFFCPNLHGKHLQMLWNEKIDGLVELVKIGDDDKFYKDLNIFIKATIKDIDDVKFSESLVNKMSDQFVLYHPPPLNATSSIVTQHHNQLNTELIVSNLRSERGMLMKLLGFCLCYVTDPPSIDTKIDLIISQVKGEKLEKQVTYQELEEKFFDPAKALGYVSRVHYDLLMKKFDVIINEDMMKKSGSIFSSFNFTKDSQKESEKYKMRILVIFASNFIVENTPQANIVKNFESQNNKVIEYINRQLMDMRECQIKKIILCTLLRVTEYYLEQEKQENEEKSKFMYIHDLLDLILKIPIENVMGSSGANGNSGNYGFYDYLPLYPTILKLATNLIRLSPFEDGMDLDGTNLLNITSHHFFTAALNLNADDEKQQSYLAPHINSSIPELNCFIRILLERNPSPAGLDDVVSILEKWMKEKNSQVRICASLIMEATLDSYIKTMKIGCEAPSKFHQTGSMLGKVIPRCIDSSGRVREICVNILKKILELACIYETLTIPDYTMSWMVDLKKIKDEITVDDNEEIIKMTKEISTIVALRLTNQQYVTFSKTLLYNMNDKDFNASAGAALVLNYFIQLKGSEMFHAIPDLVKDSFHALKVCENPNTKMNLFLSLVSLTKHHPKLVCAEMLMQSLPFDENVSEYWRSLTADSDLTGIIVDNFLETIYEVAPYDPSQSESEKTQKVLTHQPFAVLCALKEIIFSKDGSSVGEFKKRFSPLFSMLLTTLATYTNTIPSMFPPVQVDVEKIKVPSSASKNNKGTRFSFIPNRDVVKVNPALVVIDTFVKLLDNLGMEQMKNTLQLFPQLVSSADLNNFSEFLPALAVATGNSFSMNSSTMKEIIQGMSKYMSSPCDAHRIATIGFYSQVVPLKPCGEISSVVMLHLTAALSDPNSLVRGFCIRGLGFVGALTQHDIEKYSELALAALLKGIDDYNANCLINIPLESLRGLSRVIEPIKREKLELFEVSLTIRIRPFFENQSIEIREAAILLFGDLCHQTRLKNQSKEVSEALNEQLLTNLFPFLLHLGEYESIISRACRITLRHMSELLEANELNKRVQYELEDFHQLNYDSFIHDFTRIACIEIPDKIPNFIESCLPYLRSHWNEIRSHACTILGLLHYFGGSLIEDEKYRVELETTSSEKVSACLKDEQIIVRIKAAESLGYLFSEP</sequence>
<protein>
    <submittedName>
        <fullName evidence="6">CLUMA_CG021357, isoform A</fullName>
    </submittedName>
</protein>
<evidence type="ECO:0000259" key="5">
    <source>
        <dbReference type="Pfam" id="PF23227"/>
    </source>
</evidence>
<dbReference type="PANTHER" id="PTHR23120">
    <property type="entry name" value="MAESTRO-RELATED HEAT DOMAIN-CONTAINING"/>
    <property type="match status" value="1"/>
</dbReference>
<keyword evidence="1" id="KW-0677">Repeat</keyword>
<dbReference type="InterPro" id="IPR048465">
    <property type="entry name" value="Maestro-like_HEAT"/>
</dbReference>
<evidence type="ECO:0000313" key="6">
    <source>
        <dbReference type="EMBL" id="CRL08614.1"/>
    </source>
</evidence>
<dbReference type="InterPro" id="IPR056282">
    <property type="entry name" value="MROH2B-like_N_HEAT"/>
</dbReference>
<dbReference type="InterPro" id="IPR055406">
    <property type="entry name" value="HEAT_Maestro"/>
</dbReference>
<evidence type="ECO:0000259" key="2">
    <source>
        <dbReference type="Pfam" id="PF21047"/>
    </source>
</evidence>
<evidence type="ECO:0000313" key="7">
    <source>
        <dbReference type="Proteomes" id="UP000183832"/>
    </source>
</evidence>
<dbReference type="Proteomes" id="UP000183832">
    <property type="component" value="Unassembled WGS sequence"/>
</dbReference>
<dbReference type="SUPFAM" id="SSF48371">
    <property type="entry name" value="ARM repeat"/>
    <property type="match status" value="2"/>
</dbReference>
<feature type="domain" description="MROH2B-like N-terminal HEAT-repeats" evidence="4">
    <location>
        <begin position="41"/>
        <end position="220"/>
    </location>
</feature>
<dbReference type="PANTHER" id="PTHR23120:SF0">
    <property type="entry name" value="MAESTRO HEAT-LIKE REPEAT FAMILY MEMBER 1"/>
    <property type="match status" value="1"/>
</dbReference>
<dbReference type="InterPro" id="IPR045206">
    <property type="entry name" value="Maestro_heat-like_prot"/>
</dbReference>
<dbReference type="Pfam" id="PF23221">
    <property type="entry name" value="HEAT_MROH2B_1st"/>
    <property type="match status" value="1"/>
</dbReference>
<feature type="domain" description="Maestro-like HEAT-repeats" evidence="2">
    <location>
        <begin position="1056"/>
        <end position="1272"/>
    </location>
</feature>
<dbReference type="Pfam" id="PF21047">
    <property type="entry name" value="HEAT_Maestro"/>
    <property type="match status" value="1"/>
</dbReference>
<reference evidence="6 7" key="1">
    <citation type="submission" date="2015-04" db="EMBL/GenBank/DDBJ databases">
        <authorList>
            <person name="Syromyatnikov M.Y."/>
            <person name="Popov V.N."/>
        </authorList>
    </citation>
    <scope>NUCLEOTIDE SEQUENCE [LARGE SCALE GENOMIC DNA]</scope>
</reference>
<accession>A0A1J1JAL4</accession>
<gene>
    <name evidence="6" type="ORF">CLUMA_CG021357</name>
</gene>
<dbReference type="Pfam" id="PF23210">
    <property type="entry name" value="HEAT_Maestro_2"/>
    <property type="match status" value="1"/>
</dbReference>
<dbReference type="GO" id="GO:0005737">
    <property type="term" value="C:cytoplasm"/>
    <property type="evidence" value="ECO:0007669"/>
    <property type="project" value="TreeGrafter"/>
</dbReference>
<dbReference type="Pfam" id="PF23227">
    <property type="entry name" value="HEAT_MROH2B_C"/>
    <property type="match status" value="1"/>
</dbReference>
<dbReference type="Gene3D" id="1.25.10.10">
    <property type="entry name" value="Leucine-rich Repeat Variant"/>
    <property type="match status" value="1"/>
</dbReference>
<dbReference type="InterPro" id="IPR011989">
    <property type="entry name" value="ARM-like"/>
</dbReference>
<evidence type="ECO:0000256" key="1">
    <source>
        <dbReference type="ARBA" id="ARBA00022737"/>
    </source>
</evidence>
<evidence type="ECO:0000259" key="4">
    <source>
        <dbReference type="Pfam" id="PF23221"/>
    </source>
</evidence>
<dbReference type="InterPro" id="IPR016024">
    <property type="entry name" value="ARM-type_fold"/>
</dbReference>
<evidence type="ECO:0000259" key="3">
    <source>
        <dbReference type="Pfam" id="PF23210"/>
    </source>
</evidence>
<feature type="domain" description="Maestro/Maestro-like HEAT-repeats" evidence="5">
    <location>
        <begin position="1497"/>
        <end position="1779"/>
    </location>
</feature>
<organism evidence="6 7">
    <name type="scientific">Clunio marinus</name>
    <dbReference type="NCBI Taxonomy" id="568069"/>
    <lineage>
        <taxon>Eukaryota</taxon>
        <taxon>Metazoa</taxon>
        <taxon>Ecdysozoa</taxon>
        <taxon>Arthropoda</taxon>
        <taxon>Hexapoda</taxon>
        <taxon>Insecta</taxon>
        <taxon>Pterygota</taxon>
        <taxon>Neoptera</taxon>
        <taxon>Endopterygota</taxon>
        <taxon>Diptera</taxon>
        <taxon>Nematocera</taxon>
        <taxon>Chironomoidea</taxon>
        <taxon>Chironomidae</taxon>
        <taxon>Clunio</taxon>
    </lineage>
</organism>
<dbReference type="EMBL" id="CVRI01000075">
    <property type="protein sequence ID" value="CRL08614.1"/>
    <property type="molecule type" value="Genomic_DNA"/>
</dbReference>
<dbReference type="OrthoDB" id="1884734at2759"/>
<feature type="domain" description="MROH2B-like HEAT-repeats" evidence="3">
    <location>
        <begin position="305"/>
        <end position="698"/>
    </location>
</feature>
<keyword evidence="7" id="KW-1185">Reference proteome</keyword>
<dbReference type="InterPro" id="IPR055408">
    <property type="entry name" value="HEAT_MROH2B-like"/>
</dbReference>
<dbReference type="STRING" id="568069.A0A1J1JAL4"/>
<name>A0A1J1JAL4_9DIPT</name>
<proteinExistence type="predicted"/>